<sequence>MDAIADEDIKGDKNLSTSFSTKHTLLKSLPSAPANSIAIRDPKGKQRVNPIHTPTKWAKGQTNLLAHPTRRLVTRAGMLRFNEKRELTNLFAPRNHAGGDLLSWLEKGGPLSENTLGRVEKLQKGGRIERKTKCMRRML</sequence>
<dbReference type="EMBL" id="JACGWJ010000026">
    <property type="protein sequence ID" value="KAL0313269.1"/>
    <property type="molecule type" value="Genomic_DNA"/>
</dbReference>
<gene>
    <name evidence="1" type="ORF">Sradi_5726200</name>
</gene>
<dbReference type="AlphaFoldDB" id="A0AAW2L3V1"/>
<evidence type="ECO:0000313" key="1">
    <source>
        <dbReference type="EMBL" id="KAL0313269.1"/>
    </source>
</evidence>
<reference evidence="1" key="1">
    <citation type="submission" date="2020-06" db="EMBL/GenBank/DDBJ databases">
        <authorList>
            <person name="Li T."/>
            <person name="Hu X."/>
            <person name="Zhang T."/>
            <person name="Song X."/>
            <person name="Zhang H."/>
            <person name="Dai N."/>
            <person name="Sheng W."/>
            <person name="Hou X."/>
            <person name="Wei L."/>
        </authorList>
    </citation>
    <scope>NUCLEOTIDE SEQUENCE</scope>
    <source>
        <strain evidence="1">G02</strain>
        <tissue evidence="1">Leaf</tissue>
    </source>
</reference>
<accession>A0AAW2L3V1</accession>
<reference evidence="1" key="2">
    <citation type="journal article" date="2024" name="Plant">
        <title>Genomic evolution and insights into agronomic trait innovations of Sesamum species.</title>
        <authorList>
            <person name="Miao H."/>
            <person name="Wang L."/>
            <person name="Qu L."/>
            <person name="Liu H."/>
            <person name="Sun Y."/>
            <person name="Le M."/>
            <person name="Wang Q."/>
            <person name="Wei S."/>
            <person name="Zheng Y."/>
            <person name="Lin W."/>
            <person name="Duan Y."/>
            <person name="Cao H."/>
            <person name="Xiong S."/>
            <person name="Wang X."/>
            <person name="Wei L."/>
            <person name="Li C."/>
            <person name="Ma Q."/>
            <person name="Ju M."/>
            <person name="Zhao R."/>
            <person name="Li G."/>
            <person name="Mu C."/>
            <person name="Tian Q."/>
            <person name="Mei H."/>
            <person name="Zhang T."/>
            <person name="Gao T."/>
            <person name="Zhang H."/>
        </authorList>
    </citation>
    <scope>NUCLEOTIDE SEQUENCE</scope>
    <source>
        <strain evidence="1">G02</strain>
    </source>
</reference>
<name>A0AAW2L3V1_SESRA</name>
<organism evidence="1">
    <name type="scientific">Sesamum radiatum</name>
    <name type="common">Black benniseed</name>
    <dbReference type="NCBI Taxonomy" id="300843"/>
    <lineage>
        <taxon>Eukaryota</taxon>
        <taxon>Viridiplantae</taxon>
        <taxon>Streptophyta</taxon>
        <taxon>Embryophyta</taxon>
        <taxon>Tracheophyta</taxon>
        <taxon>Spermatophyta</taxon>
        <taxon>Magnoliopsida</taxon>
        <taxon>eudicotyledons</taxon>
        <taxon>Gunneridae</taxon>
        <taxon>Pentapetalae</taxon>
        <taxon>asterids</taxon>
        <taxon>lamiids</taxon>
        <taxon>Lamiales</taxon>
        <taxon>Pedaliaceae</taxon>
        <taxon>Sesamum</taxon>
    </lineage>
</organism>
<proteinExistence type="predicted"/>
<protein>
    <submittedName>
        <fullName evidence="1">Uncharacterized protein</fullName>
    </submittedName>
</protein>
<comment type="caution">
    <text evidence="1">The sequence shown here is derived from an EMBL/GenBank/DDBJ whole genome shotgun (WGS) entry which is preliminary data.</text>
</comment>